<name>A0A873WGI2_9CAUD</name>
<organism evidence="1 2">
    <name type="scientific">Klebsiella phage Miami</name>
    <dbReference type="NCBI Taxonomy" id="2767581"/>
    <lineage>
        <taxon>Viruses</taxon>
        <taxon>Duplodnaviria</taxon>
        <taxon>Heunggongvirae</taxon>
        <taxon>Uroviricota</taxon>
        <taxon>Caudoviricetes</taxon>
        <taxon>Chimalliviridae</taxon>
        <taxon>Miamivirus</taxon>
        <taxon>Miamivirus miami</taxon>
    </lineage>
</organism>
<dbReference type="EMBL" id="MT701590">
    <property type="protein sequence ID" value="QPB09218.1"/>
    <property type="molecule type" value="Genomic_DNA"/>
</dbReference>
<protein>
    <submittedName>
        <fullName evidence="1">Uncharacterized protein</fullName>
    </submittedName>
</protein>
<sequence>MHSQLTTIIDTVERVKNDRFNPETFITSRKVSTNDMVFSYSYLLGNLYIKGAFDDGEFEIFKDHATWQVWIWGEKKPDRCQFSCPEHGYDKVKHFIETTFPETK</sequence>
<reference evidence="1 2" key="1">
    <citation type="submission" date="2020-07" db="EMBL/GenBank/DDBJ databases">
        <title>Complete genome sequence of Klebsiella pneumoniae phage Miami.</title>
        <authorList>
            <person name="Mora D.A."/>
            <person name="Lessor L."/>
            <person name="Gill J."/>
            <person name="Liu M."/>
        </authorList>
    </citation>
    <scope>NUCLEOTIDE SEQUENCE [LARGE SCALE GENOMIC DNA]</scope>
</reference>
<proteinExistence type="predicted"/>
<gene>
    <name evidence="1" type="ORF">CPT_Miami_123</name>
</gene>
<keyword evidence="2" id="KW-1185">Reference proteome</keyword>
<accession>A0A873WGI2</accession>
<dbReference type="Proteomes" id="UP000662782">
    <property type="component" value="Segment"/>
</dbReference>
<evidence type="ECO:0000313" key="2">
    <source>
        <dbReference type="Proteomes" id="UP000662782"/>
    </source>
</evidence>
<evidence type="ECO:0000313" key="1">
    <source>
        <dbReference type="EMBL" id="QPB09218.1"/>
    </source>
</evidence>